<evidence type="ECO:0000256" key="11">
    <source>
        <dbReference type="ARBA" id="ARBA00048679"/>
    </source>
</evidence>
<feature type="compositionally biased region" description="Polar residues" evidence="13">
    <location>
        <begin position="589"/>
        <end position="600"/>
    </location>
</feature>
<dbReference type="Pfam" id="PF16797">
    <property type="entry name" value="Fungal_KA1"/>
    <property type="match status" value="1"/>
</dbReference>
<evidence type="ECO:0000256" key="7">
    <source>
        <dbReference type="ARBA" id="ARBA00022741"/>
    </source>
</evidence>
<evidence type="ECO:0000256" key="6">
    <source>
        <dbReference type="ARBA" id="ARBA00022679"/>
    </source>
</evidence>
<dbReference type="AlphaFoldDB" id="A0A9P8V0S1"/>
<gene>
    <name evidence="15" type="ORF">F5X68DRAFT_252039</name>
</gene>
<accession>A0A9P8V0S1</accession>
<feature type="region of interest" description="Disordered" evidence="13">
    <location>
        <begin position="758"/>
        <end position="828"/>
    </location>
</feature>
<evidence type="ECO:0000256" key="9">
    <source>
        <dbReference type="ARBA" id="ARBA00022840"/>
    </source>
</evidence>
<evidence type="ECO:0000256" key="12">
    <source>
        <dbReference type="PROSITE-ProRule" id="PRU10141"/>
    </source>
</evidence>
<dbReference type="Gene3D" id="3.30.310.220">
    <property type="entry name" value="Fungal kinase associated-1 domain"/>
    <property type="match status" value="1"/>
</dbReference>
<comment type="similarity">
    <text evidence="2">Belongs to the protein kinase superfamily. CAMK Ser/Thr protein kinase family. NIM1 subfamily.</text>
</comment>
<dbReference type="FunFam" id="1.10.510.10:FF:000394">
    <property type="entry name" value="Serine/threonine-protein kinase HSL1"/>
    <property type="match status" value="1"/>
</dbReference>
<evidence type="ECO:0000256" key="4">
    <source>
        <dbReference type="ARBA" id="ARBA00022527"/>
    </source>
</evidence>
<dbReference type="PROSITE" id="PS00108">
    <property type="entry name" value="PROTEIN_KINASE_ST"/>
    <property type="match status" value="1"/>
</dbReference>
<dbReference type="GO" id="GO:0005524">
    <property type="term" value="F:ATP binding"/>
    <property type="evidence" value="ECO:0007669"/>
    <property type="project" value="UniProtKB-UniRule"/>
</dbReference>
<dbReference type="PANTHER" id="PTHR24346">
    <property type="entry name" value="MAP/MICROTUBULE AFFINITY-REGULATING KINASE"/>
    <property type="match status" value="1"/>
</dbReference>
<dbReference type="InterPro" id="IPR017441">
    <property type="entry name" value="Protein_kinase_ATP_BS"/>
</dbReference>
<dbReference type="EC" id="2.7.11.1" evidence="3"/>
<feature type="region of interest" description="Disordered" evidence="13">
    <location>
        <begin position="920"/>
        <end position="953"/>
    </location>
</feature>
<dbReference type="InterPro" id="IPR008271">
    <property type="entry name" value="Ser/Thr_kinase_AS"/>
</dbReference>
<comment type="catalytic activity">
    <reaction evidence="11">
        <text>L-seryl-[protein] + ATP = O-phospho-L-seryl-[protein] + ADP + H(+)</text>
        <dbReference type="Rhea" id="RHEA:17989"/>
        <dbReference type="Rhea" id="RHEA-COMP:9863"/>
        <dbReference type="Rhea" id="RHEA-COMP:11604"/>
        <dbReference type="ChEBI" id="CHEBI:15378"/>
        <dbReference type="ChEBI" id="CHEBI:29999"/>
        <dbReference type="ChEBI" id="CHEBI:30616"/>
        <dbReference type="ChEBI" id="CHEBI:83421"/>
        <dbReference type="ChEBI" id="CHEBI:456216"/>
        <dbReference type="EC" id="2.7.11.1"/>
    </reaction>
</comment>
<feature type="compositionally biased region" description="Polar residues" evidence="13">
    <location>
        <begin position="769"/>
        <end position="788"/>
    </location>
</feature>
<keyword evidence="7 12" id="KW-0547">Nucleotide-binding</keyword>
<dbReference type="SUPFAM" id="SSF56112">
    <property type="entry name" value="Protein kinase-like (PK-like)"/>
    <property type="match status" value="1"/>
</dbReference>
<feature type="region of interest" description="Disordered" evidence="13">
    <location>
        <begin position="78"/>
        <end position="124"/>
    </location>
</feature>
<dbReference type="GO" id="GO:0005940">
    <property type="term" value="C:septin ring"/>
    <property type="evidence" value="ECO:0007669"/>
    <property type="project" value="UniProtKB-ARBA"/>
</dbReference>
<evidence type="ECO:0000256" key="13">
    <source>
        <dbReference type="SAM" id="MobiDB-lite"/>
    </source>
</evidence>
<dbReference type="CDD" id="cd14081">
    <property type="entry name" value="STKc_BRSK1_2"/>
    <property type="match status" value="1"/>
</dbReference>
<evidence type="ECO:0000256" key="3">
    <source>
        <dbReference type="ARBA" id="ARBA00012513"/>
    </source>
</evidence>
<dbReference type="PANTHER" id="PTHR24346:SF110">
    <property type="entry name" value="NON-SPECIFIC SERINE_THREONINE PROTEIN KINASE"/>
    <property type="match status" value="1"/>
</dbReference>
<evidence type="ECO:0000256" key="1">
    <source>
        <dbReference type="ARBA" id="ARBA00004266"/>
    </source>
</evidence>
<dbReference type="Proteomes" id="UP000770015">
    <property type="component" value="Unassembled WGS sequence"/>
</dbReference>
<feature type="region of interest" description="Disordered" evidence="13">
    <location>
        <begin position="572"/>
        <end position="707"/>
    </location>
</feature>
<proteinExistence type="inferred from homology"/>
<dbReference type="GO" id="GO:0005935">
    <property type="term" value="C:cellular bud neck"/>
    <property type="evidence" value="ECO:0007669"/>
    <property type="project" value="UniProtKB-SubCell"/>
</dbReference>
<dbReference type="InterPro" id="IPR031850">
    <property type="entry name" value="Fungal_KA1_dom"/>
</dbReference>
<dbReference type="InterPro" id="IPR011009">
    <property type="entry name" value="Kinase-like_dom_sf"/>
</dbReference>
<dbReference type="InterPro" id="IPR043024">
    <property type="entry name" value="KA1_sf_fungal"/>
</dbReference>
<dbReference type="Pfam" id="PF00069">
    <property type="entry name" value="Pkinase"/>
    <property type="match status" value="1"/>
</dbReference>
<dbReference type="PROSITE" id="PS50011">
    <property type="entry name" value="PROTEIN_KINASE_DOM"/>
    <property type="match status" value="1"/>
</dbReference>
<dbReference type="GO" id="GO:0035556">
    <property type="term" value="P:intracellular signal transduction"/>
    <property type="evidence" value="ECO:0007669"/>
    <property type="project" value="TreeGrafter"/>
</dbReference>
<comment type="caution">
    <text evidence="15">The sequence shown here is derived from an EMBL/GenBank/DDBJ whole genome shotgun (WGS) entry which is preliminary data.</text>
</comment>
<organism evidence="15 16">
    <name type="scientific">Plectosphaerella plurivora</name>
    <dbReference type="NCBI Taxonomy" id="936078"/>
    <lineage>
        <taxon>Eukaryota</taxon>
        <taxon>Fungi</taxon>
        <taxon>Dikarya</taxon>
        <taxon>Ascomycota</taxon>
        <taxon>Pezizomycotina</taxon>
        <taxon>Sordariomycetes</taxon>
        <taxon>Hypocreomycetidae</taxon>
        <taxon>Glomerellales</taxon>
        <taxon>Plectosphaerellaceae</taxon>
        <taxon>Plectosphaerella</taxon>
    </lineage>
</organism>
<evidence type="ECO:0000256" key="8">
    <source>
        <dbReference type="ARBA" id="ARBA00022777"/>
    </source>
</evidence>
<evidence type="ECO:0000313" key="16">
    <source>
        <dbReference type="Proteomes" id="UP000770015"/>
    </source>
</evidence>
<keyword evidence="9 12" id="KW-0067">ATP-binding</keyword>
<dbReference type="OrthoDB" id="504170at2759"/>
<protein>
    <recommendedName>
        <fullName evidence="3">non-specific serine/threonine protein kinase</fullName>
        <ecNumber evidence="3">2.7.11.1</ecNumber>
    </recommendedName>
</protein>
<sequence length="1256" mass="140354">MSEAIRARASAARYPLGDATNRINNSQNQPVNKHIKVAEKDDASIRSAASVARSATGGSQHRETRDSIHDAVETPIAEPHHTTASQPQHPRTRAVQESDPSKRVSQASQASTAASSNRSSGYNYKTQVGPWQLGKTLGKGSSARVRLCKHRLSGEFAAVKIIPKKAAYLIQHGSLAALHKYDDSLPERIDGEMRVPLSIEREVAILKLVDHPNVMKVYDIWENRSEIYLVLEYVDKGDLFDFINSNGRLTEEGAMFYFRQIMSAMQYCHTFNICHRDLKPENILLNANNQVKIADFGMAALHQSEGHRLETACGSPHYAAPELLKNRAYRGDRADIWSMGVILYAILAASLPFDDPDIRILLAKTKRGQYEMPEFLSLEAKDLIRRMLQVNPDIRISLKEMWRHPLILKYDYLDDLGSKGAQPLDIRQGFNYTPIRGNEIDMHLVRQLRSLWHMYDEQEIRQKLMDVSKNDQKLFYWLLHSYRQKQLENFLPELAQSPSDYHHLHEPVWKKRVSTCEFNRPSSRGTGRSVSKFTVISHVAETDAGTVKSYDPYNSDQPMRGDSEVSHAKIVVHRKNQASRSSGRDEETYITQLSRNGTRSSTRHTRGASQRTNNTNRLTSVGSPRNSVGSLHSSKQGTPYIRSAARKKRPIDFSQASSSHAQKRSADSRHSRKKSRHRKHENDATVDSMPMPKPSKMAGKYRAPGNSIMDRARPRLKIVEPTDPRVIVDEEVRTFSNSIAKDCDAAFTPSIIETEISGIPNLDDVPSGRGSTPCSVSTGTPSIASPTIQVHPPAWDTRPLPPLPPGSPASITPPASVKQEGSKGDQPARKSKFLGLLAKPVILQKHERRVVSAPAYPRDGPANRRLPSISENAAEMEANHMESSKTRIVSAPPMTPRDHADAARLDYLSRVGDTIRVVNSPTAKSPVPAPLNVRKKGSEQQRYSSGTEPPQTPMYMHGAVGGSSVAQSAVESSQGSEAAIKKKKTSWFRRSHKEEDQVVERGPSLRTVTTQWTATTENTRPSTIDTESTIPSVTGRAYSRESTIPESVASKRNVFGLLFWKNSKKQESRKRESLMSIAGPEYHETPSPDGKLVASGNSKAGRGYQKSVTESETDVRKIEVHQTWIARLFGVKPATSYMCLTISRRAARQEITILLREWRQYGIRDVQVDKERNMVFARVGPKNYLSIKEVSLAIEIMTVIEHGKRGALSIIRFTQERGAASSFLKVVDTIKAVMVSRNLVVTDARKEKMMIKTLNS</sequence>
<keyword evidence="16" id="KW-1185">Reference proteome</keyword>
<feature type="binding site" evidence="12">
    <location>
        <position position="165"/>
    </location>
    <ligand>
        <name>ATP</name>
        <dbReference type="ChEBI" id="CHEBI:30616"/>
    </ligand>
</feature>
<feature type="domain" description="Protein kinase" evidence="14">
    <location>
        <begin position="131"/>
        <end position="407"/>
    </location>
</feature>
<feature type="compositionally biased region" description="Low complexity" evidence="13">
    <location>
        <begin position="45"/>
        <end position="59"/>
    </location>
</feature>
<feature type="compositionally biased region" description="Basic residues" evidence="13">
    <location>
        <begin position="670"/>
        <end position="679"/>
    </location>
</feature>
<feature type="compositionally biased region" description="Low complexity" evidence="13">
    <location>
        <begin position="105"/>
        <end position="120"/>
    </location>
</feature>
<keyword evidence="8 15" id="KW-0418">Kinase</keyword>
<evidence type="ECO:0000256" key="5">
    <source>
        <dbReference type="ARBA" id="ARBA00022553"/>
    </source>
</evidence>
<feature type="region of interest" description="Disordered" evidence="13">
    <location>
        <begin position="1080"/>
        <end position="1108"/>
    </location>
</feature>
<keyword evidence="5" id="KW-0597">Phosphoprotein</keyword>
<dbReference type="EMBL" id="JAGSXJ010000047">
    <property type="protein sequence ID" value="KAH6662232.1"/>
    <property type="molecule type" value="Genomic_DNA"/>
</dbReference>
<dbReference type="GO" id="GO:0004674">
    <property type="term" value="F:protein serine/threonine kinase activity"/>
    <property type="evidence" value="ECO:0007669"/>
    <property type="project" value="UniProtKB-KW"/>
</dbReference>
<comment type="catalytic activity">
    <reaction evidence="10">
        <text>L-threonyl-[protein] + ATP = O-phospho-L-threonyl-[protein] + ADP + H(+)</text>
        <dbReference type="Rhea" id="RHEA:46608"/>
        <dbReference type="Rhea" id="RHEA-COMP:11060"/>
        <dbReference type="Rhea" id="RHEA-COMP:11605"/>
        <dbReference type="ChEBI" id="CHEBI:15378"/>
        <dbReference type="ChEBI" id="CHEBI:30013"/>
        <dbReference type="ChEBI" id="CHEBI:30616"/>
        <dbReference type="ChEBI" id="CHEBI:61977"/>
        <dbReference type="ChEBI" id="CHEBI:456216"/>
        <dbReference type="EC" id="2.7.11.1"/>
    </reaction>
</comment>
<dbReference type="SMART" id="SM00220">
    <property type="entry name" value="S_TKc"/>
    <property type="match status" value="1"/>
</dbReference>
<feature type="compositionally biased region" description="Polar residues" evidence="13">
    <location>
        <begin position="607"/>
        <end position="637"/>
    </location>
</feature>
<evidence type="ECO:0000256" key="10">
    <source>
        <dbReference type="ARBA" id="ARBA00047899"/>
    </source>
</evidence>
<dbReference type="InterPro" id="IPR000719">
    <property type="entry name" value="Prot_kinase_dom"/>
</dbReference>
<comment type="subcellular location">
    <subcellularLocation>
        <location evidence="1">Bud neck</location>
    </subcellularLocation>
</comment>
<evidence type="ECO:0000259" key="14">
    <source>
        <dbReference type="PROSITE" id="PS50011"/>
    </source>
</evidence>
<keyword evidence="4" id="KW-0723">Serine/threonine-protein kinase</keyword>
<reference evidence="15" key="1">
    <citation type="journal article" date="2021" name="Nat. Commun.">
        <title>Genetic determinants of endophytism in the Arabidopsis root mycobiome.</title>
        <authorList>
            <person name="Mesny F."/>
            <person name="Miyauchi S."/>
            <person name="Thiergart T."/>
            <person name="Pickel B."/>
            <person name="Atanasova L."/>
            <person name="Karlsson M."/>
            <person name="Huettel B."/>
            <person name="Barry K.W."/>
            <person name="Haridas S."/>
            <person name="Chen C."/>
            <person name="Bauer D."/>
            <person name="Andreopoulos W."/>
            <person name="Pangilinan J."/>
            <person name="LaButti K."/>
            <person name="Riley R."/>
            <person name="Lipzen A."/>
            <person name="Clum A."/>
            <person name="Drula E."/>
            <person name="Henrissat B."/>
            <person name="Kohler A."/>
            <person name="Grigoriev I.V."/>
            <person name="Martin F.M."/>
            <person name="Hacquard S."/>
        </authorList>
    </citation>
    <scope>NUCLEOTIDE SEQUENCE</scope>
    <source>
        <strain evidence="15">MPI-SDFR-AT-0117</strain>
    </source>
</reference>
<name>A0A9P8V0S1_9PEZI</name>
<evidence type="ECO:0000313" key="15">
    <source>
        <dbReference type="EMBL" id="KAH6662232.1"/>
    </source>
</evidence>
<dbReference type="PROSITE" id="PS00107">
    <property type="entry name" value="PROTEIN_KINASE_ATP"/>
    <property type="match status" value="1"/>
</dbReference>
<feature type="compositionally biased region" description="Polar residues" evidence="13">
    <location>
        <begin position="940"/>
        <end position="949"/>
    </location>
</feature>
<evidence type="ECO:0000256" key="2">
    <source>
        <dbReference type="ARBA" id="ARBA00010791"/>
    </source>
</evidence>
<dbReference type="Gene3D" id="1.10.510.10">
    <property type="entry name" value="Transferase(Phosphotransferase) domain 1"/>
    <property type="match status" value="1"/>
</dbReference>
<keyword evidence="6" id="KW-0808">Transferase</keyword>
<feature type="region of interest" description="Disordered" evidence="13">
    <location>
        <begin position="40"/>
        <end position="66"/>
    </location>
</feature>